<dbReference type="Proteomes" id="UP000002215">
    <property type="component" value="Chromosome"/>
</dbReference>
<keyword evidence="4" id="KW-0732">Signal</keyword>
<gene>
    <name evidence="7" type="ordered locus">Cpin_6131</name>
</gene>
<dbReference type="Gene3D" id="1.50.10.10">
    <property type="match status" value="1"/>
</dbReference>
<evidence type="ECO:0000313" key="7">
    <source>
        <dbReference type="EMBL" id="ACU63540.1"/>
    </source>
</evidence>
<dbReference type="Pfam" id="PF17390">
    <property type="entry name" value="Bac_rhamnosid_C"/>
    <property type="match status" value="1"/>
</dbReference>
<feature type="domain" description="Alpha-L-rhamnosidase C-terminal" evidence="6">
    <location>
        <begin position="651"/>
        <end position="716"/>
    </location>
</feature>
<evidence type="ECO:0000313" key="8">
    <source>
        <dbReference type="Proteomes" id="UP000002215"/>
    </source>
</evidence>
<dbReference type="EMBL" id="CP001699">
    <property type="protein sequence ID" value="ACU63540.1"/>
    <property type="molecule type" value="Genomic_DNA"/>
</dbReference>
<dbReference type="InterPro" id="IPR016007">
    <property type="entry name" value="Alpha_rhamnosid"/>
</dbReference>
<comment type="catalytic activity">
    <reaction evidence="1">
        <text>Hydrolysis of terminal non-reducing alpha-L-rhamnose residues in alpha-L-rhamnosides.</text>
        <dbReference type="EC" id="3.2.1.40"/>
    </reaction>
</comment>
<dbReference type="GO" id="GO:0030596">
    <property type="term" value="F:alpha-L-rhamnosidase activity"/>
    <property type="evidence" value="ECO:0007669"/>
    <property type="project" value="UniProtKB-EC"/>
</dbReference>
<dbReference type="PANTHER" id="PTHR33307">
    <property type="entry name" value="ALPHA-RHAMNOSIDASE (EUROFUNG)"/>
    <property type="match status" value="1"/>
</dbReference>
<evidence type="ECO:0000256" key="3">
    <source>
        <dbReference type="ARBA" id="ARBA00022801"/>
    </source>
</evidence>
<feature type="domain" description="Alpha-L-rhamnosidase six-hairpin glycosidase" evidence="5">
    <location>
        <begin position="304"/>
        <end position="648"/>
    </location>
</feature>
<keyword evidence="3" id="KW-0378">Hydrolase</keyword>
<dbReference type="Gene3D" id="2.60.120.260">
    <property type="entry name" value="Galactose-binding domain-like"/>
    <property type="match status" value="1"/>
</dbReference>
<reference evidence="7 8" key="2">
    <citation type="journal article" date="2010" name="Stand. Genomic Sci.">
        <title>Complete genome sequence of Chitinophaga pinensis type strain (UQM 2034).</title>
        <authorList>
            <person name="Glavina Del Rio T."/>
            <person name="Abt B."/>
            <person name="Spring S."/>
            <person name="Lapidus A."/>
            <person name="Nolan M."/>
            <person name="Tice H."/>
            <person name="Copeland A."/>
            <person name="Cheng J.F."/>
            <person name="Chen F."/>
            <person name="Bruce D."/>
            <person name="Goodwin L."/>
            <person name="Pitluck S."/>
            <person name="Ivanova N."/>
            <person name="Mavromatis K."/>
            <person name="Mikhailova N."/>
            <person name="Pati A."/>
            <person name="Chen A."/>
            <person name="Palaniappan K."/>
            <person name="Land M."/>
            <person name="Hauser L."/>
            <person name="Chang Y.J."/>
            <person name="Jeffries C.D."/>
            <person name="Chain P."/>
            <person name="Saunders E."/>
            <person name="Detter J.C."/>
            <person name="Brettin T."/>
            <person name="Rohde M."/>
            <person name="Goker M."/>
            <person name="Bristow J."/>
            <person name="Eisen J.A."/>
            <person name="Markowitz V."/>
            <person name="Hugenholtz P."/>
            <person name="Kyrpides N.C."/>
            <person name="Klenk H.P."/>
            <person name="Lucas S."/>
        </authorList>
    </citation>
    <scope>NUCLEOTIDE SEQUENCE [LARGE SCALE GENOMIC DNA]</scope>
    <source>
        <strain evidence="8">ATCC 43595 / DSM 2588 / LMG 13176 / NBRC 15968 / NCIMB 11800 / UQM 2034</strain>
    </source>
</reference>
<dbReference type="InterPro" id="IPR035398">
    <property type="entry name" value="Bac_rhamnosid_C"/>
</dbReference>
<dbReference type="Gene3D" id="2.60.40.10">
    <property type="entry name" value="Immunoglobulins"/>
    <property type="match status" value="1"/>
</dbReference>
<dbReference type="InterPro" id="IPR012341">
    <property type="entry name" value="6hp_glycosidase-like_sf"/>
</dbReference>
<dbReference type="AlphaFoldDB" id="A0A979G9Y8"/>
<evidence type="ECO:0000256" key="1">
    <source>
        <dbReference type="ARBA" id="ARBA00001445"/>
    </source>
</evidence>
<reference evidence="8" key="1">
    <citation type="submission" date="2009-08" db="EMBL/GenBank/DDBJ databases">
        <title>The complete genome of Chitinophaga pinensis DSM 2588.</title>
        <authorList>
            <consortium name="US DOE Joint Genome Institute (JGI-PGF)"/>
            <person name="Lucas S."/>
            <person name="Copeland A."/>
            <person name="Lapidus A."/>
            <person name="Glavina del Rio T."/>
            <person name="Dalin E."/>
            <person name="Tice H."/>
            <person name="Bruce D."/>
            <person name="Goodwin L."/>
            <person name="Pitluck S."/>
            <person name="Kyrpides N."/>
            <person name="Mavromatis K."/>
            <person name="Ivanova N."/>
            <person name="Mikhailova N."/>
            <person name="Sims D."/>
            <person name="Meinche L."/>
            <person name="Brettin T."/>
            <person name="Detter J.C."/>
            <person name="Han C."/>
            <person name="Larimer F."/>
            <person name="Land M."/>
            <person name="Hauser L."/>
            <person name="Markowitz V."/>
            <person name="Cheng J.-F."/>
            <person name="Hugenholtz P."/>
            <person name="Woyke T."/>
            <person name="Wu D."/>
            <person name="Spring S."/>
            <person name="Klenk H.-P."/>
            <person name="Eisen J.A."/>
        </authorList>
    </citation>
    <scope>NUCLEOTIDE SEQUENCE [LARGE SCALE GENOMIC DNA]</scope>
    <source>
        <strain evidence="8">ATCC 43595 / DSM 2588 / LMG 13176 / NBRC 15968 / NCIMB 11800 / UQM 2034</strain>
    </source>
</reference>
<feature type="chain" id="PRO_5037285702" description="alpha-L-rhamnosidase" evidence="4">
    <location>
        <begin position="20"/>
        <end position="755"/>
    </location>
</feature>
<name>A0A979G9Y8_CHIPD</name>
<dbReference type="Pfam" id="PF17389">
    <property type="entry name" value="Bac_rhamnosid6H"/>
    <property type="match status" value="1"/>
</dbReference>
<dbReference type="PANTHER" id="PTHR33307:SF6">
    <property type="entry name" value="ALPHA-RHAMNOSIDASE (EUROFUNG)-RELATED"/>
    <property type="match status" value="1"/>
</dbReference>
<dbReference type="InterPro" id="IPR013783">
    <property type="entry name" value="Ig-like_fold"/>
</dbReference>
<dbReference type="Pfam" id="PF25788">
    <property type="entry name" value="Ig_Rha78A_N"/>
    <property type="match status" value="1"/>
</dbReference>
<evidence type="ECO:0000256" key="2">
    <source>
        <dbReference type="ARBA" id="ARBA00012652"/>
    </source>
</evidence>
<dbReference type="RefSeq" id="WP_012793705.1">
    <property type="nucleotide sequence ID" value="NC_013132.1"/>
</dbReference>
<evidence type="ECO:0000256" key="4">
    <source>
        <dbReference type="SAM" id="SignalP"/>
    </source>
</evidence>
<dbReference type="GO" id="GO:0005975">
    <property type="term" value="P:carbohydrate metabolic process"/>
    <property type="evidence" value="ECO:0007669"/>
    <property type="project" value="InterPro"/>
</dbReference>
<evidence type="ECO:0000259" key="5">
    <source>
        <dbReference type="Pfam" id="PF17389"/>
    </source>
</evidence>
<organism evidence="7 8">
    <name type="scientific">Chitinophaga pinensis (strain ATCC 43595 / DSM 2588 / LMG 13176 / NBRC 15968 / NCIMB 11800 / UQM 2034)</name>
    <dbReference type="NCBI Taxonomy" id="485918"/>
    <lineage>
        <taxon>Bacteria</taxon>
        <taxon>Pseudomonadati</taxon>
        <taxon>Bacteroidota</taxon>
        <taxon>Chitinophagia</taxon>
        <taxon>Chitinophagales</taxon>
        <taxon>Chitinophagaceae</taxon>
        <taxon>Chitinophaga</taxon>
    </lineage>
</organism>
<dbReference type="Gene3D" id="2.60.420.10">
    <property type="entry name" value="Maltose phosphorylase, domain 3"/>
    <property type="match status" value="1"/>
</dbReference>
<evidence type="ECO:0000259" key="6">
    <source>
        <dbReference type="Pfam" id="PF17390"/>
    </source>
</evidence>
<dbReference type="InterPro" id="IPR035396">
    <property type="entry name" value="Bac_rhamnosid6H"/>
</dbReference>
<dbReference type="EC" id="3.2.1.40" evidence="2"/>
<dbReference type="OrthoDB" id="9815108at2"/>
<proteinExistence type="predicted"/>
<feature type="signal peptide" evidence="4">
    <location>
        <begin position="1"/>
        <end position="19"/>
    </location>
</feature>
<protein>
    <recommendedName>
        <fullName evidence="2">alpha-L-rhamnosidase</fullName>
        <ecNumber evidence="2">3.2.1.40</ecNumber>
    </recommendedName>
</protein>
<dbReference type="InterPro" id="IPR008928">
    <property type="entry name" value="6-hairpin_glycosidase_sf"/>
</dbReference>
<dbReference type="SUPFAM" id="SSF48208">
    <property type="entry name" value="Six-hairpin glycosidases"/>
    <property type="match status" value="1"/>
</dbReference>
<dbReference type="KEGG" id="cpi:Cpin_6131"/>
<accession>A0A979G9Y8</accession>
<sequence length="755" mass="84242">MKITTAFLLLSFTCLSAIARQQPTPFSLRVDLLQNPSQVYEHGIMTNVPLEQAVLSGDSFRFCQVNSRYPMFSWVLPAQYQSACQILVASNKQLLLKDSADVWNSGKISGNNSTSVLYSGPALQASMIYYWKVRTWDQHGKPGKYAAMQTFSTGKTLDDYRLPSFVLIKTLQQALKTNNPDTHHVLYDFGKDAFSQIKLSVNAANNNDTLVVHLGEALTADGHVNQQPPGSVRYKMIKIPLQQGLHTYQPVIAPDARNTKKNAVLMPADIGEVLPFRYVEIARGNYTIGSVYRYMVSSPFDDAATTFKSAHKGLNQIWDLCKYTIKATSFSGYYVDGDRERIPYEADALINQLSHYISDAEFTIAKRTLDYLIYHPTWPTEWSLQNVLIAWNDYLYSGDLRLAKKLYPDLKAKLLSALAREDGLISTRTGKQTPAFLQSIHYASFDANAQLKDIVDWPPPKFGGTDIMGETDGFVFADYNAVVNAYYYAGLEAMAKLAKAIGNNADTEYYTHEAARVRSAFQAVFFDKQTNIVVDGEGIPHSSLHANFFALAFGLVPGDKVAGVLSFIRSRGMACSVYGAQFLLDGLYKAKDADYALQLLTSTEKRSWFNMLREGATMTMEAWGQSYKPNQDWGHAWGAAPANCIVRYIAGIQPITPGFEEVEIRPQGVLPGPLQLSYKTIRGTIEEEMESTPTRYSLQLTLPGNMTAHVYLPFPTDKASIRLDGMLIKAAYKGACYEIHNVAPGRHRFEVSKGR</sequence>